<dbReference type="OrthoDB" id="434103at2759"/>
<gene>
    <name evidence="2" type="ORF">SPIL2461_LOCUS16010</name>
</gene>
<evidence type="ECO:0000313" key="3">
    <source>
        <dbReference type="Proteomes" id="UP000649617"/>
    </source>
</evidence>
<feature type="compositionally biased region" description="Low complexity" evidence="1">
    <location>
        <begin position="736"/>
        <end position="749"/>
    </location>
</feature>
<protein>
    <submittedName>
        <fullName evidence="2">Uncharacterized protein</fullName>
    </submittedName>
</protein>
<reference evidence="2" key="1">
    <citation type="submission" date="2021-02" db="EMBL/GenBank/DDBJ databases">
        <authorList>
            <person name="Dougan E. K."/>
            <person name="Rhodes N."/>
            <person name="Thang M."/>
            <person name="Chan C."/>
        </authorList>
    </citation>
    <scope>NUCLEOTIDE SEQUENCE</scope>
</reference>
<dbReference type="AlphaFoldDB" id="A0A812V1Y8"/>
<dbReference type="EMBL" id="CAJNIZ010040569">
    <property type="protein sequence ID" value="CAE7604713.1"/>
    <property type="molecule type" value="Genomic_DNA"/>
</dbReference>
<proteinExistence type="predicted"/>
<evidence type="ECO:0000313" key="2">
    <source>
        <dbReference type="EMBL" id="CAE7604713.1"/>
    </source>
</evidence>
<sequence length="795" mass="88750">MLLCLDDKTVRAVLACLTVPTGLAFFLDRDDPTPSPGTLLAACDKARRLRPYLEAAGGEIGTVDRGFIIFTNVFPADIYAALAPVSKAFAASINPMMLELGSLQPHIPANDHTRYEHRPDGARIYMHFRDILIVEWRRYVYLYEHGGLYLDIKCSLKMQFDELRSCLAEEWGTAQAYAHSALGRCPSPPGQLPKDYMVMAIGNRGDHIFQGIIYCRLLLEAIIQFYSPTILERLPLFCKFLYGALRQNLGHPPQHRWNVSSRYGPIYLLRERHSKGLQAHSEIPTDGHYMITRHNKIAMFTRCWNWKRGFAGDLAAKARNEAASPTSSASGGDAPTNAELQQWADEAIAGNEKIMDALSQTKYYQDLNGNDVLDLILKGLCLSEDQPGYLSCRHCLNKKSRRNVTFPTSIGVVNHFRRGSYHTPNSFLTDQLPSTTATVGLWPPGGRLARSRAHRLRQAWSARSAPPPPKPQLPAASLGKTSVKDTGTHDTRIPDSDSQLPASQARPASGSGGAISASSAPLLEGGSRPGCRAQSYELQEWLRVLCRMHVLTQQMLLGGLEYDELLPLWAKRMRVIPTPPPLFESIKLARTERGVTWHVIETAKLVAADNGLVAVATGKDETYTVLDRGSKLQGALSALFGKMWDYPPLSDIVQDNNRFMLIATSIKAVYDHTARKMQLQARLVVAQHGKHVHVKHNCGDSPTYLQHHPELAQTATKRQRTQHRSLPPSRVSRVEPSAAPTPSQASSSTMRPTEPPYPPTQARETWSWNDWGSWSSYGNRQSWEAEWEGRWSRHH</sequence>
<comment type="caution">
    <text evidence="2">The sequence shown here is derived from an EMBL/GenBank/DDBJ whole genome shotgun (WGS) entry which is preliminary data.</text>
</comment>
<feature type="region of interest" description="Disordered" evidence="1">
    <location>
        <begin position="713"/>
        <end position="765"/>
    </location>
</feature>
<dbReference type="Proteomes" id="UP000649617">
    <property type="component" value="Unassembled WGS sequence"/>
</dbReference>
<name>A0A812V1Y8_SYMPI</name>
<keyword evidence="3" id="KW-1185">Reference proteome</keyword>
<feature type="compositionally biased region" description="Basic and acidic residues" evidence="1">
    <location>
        <begin position="482"/>
        <end position="495"/>
    </location>
</feature>
<evidence type="ECO:0000256" key="1">
    <source>
        <dbReference type="SAM" id="MobiDB-lite"/>
    </source>
</evidence>
<accession>A0A812V1Y8</accession>
<organism evidence="2 3">
    <name type="scientific">Symbiodinium pilosum</name>
    <name type="common">Dinoflagellate</name>
    <dbReference type="NCBI Taxonomy" id="2952"/>
    <lineage>
        <taxon>Eukaryota</taxon>
        <taxon>Sar</taxon>
        <taxon>Alveolata</taxon>
        <taxon>Dinophyceae</taxon>
        <taxon>Suessiales</taxon>
        <taxon>Symbiodiniaceae</taxon>
        <taxon>Symbiodinium</taxon>
    </lineage>
</organism>
<feature type="region of interest" description="Disordered" evidence="1">
    <location>
        <begin position="453"/>
        <end position="529"/>
    </location>
</feature>